<proteinExistence type="predicted"/>
<dbReference type="InterPro" id="IPR041667">
    <property type="entry name" value="Cupin_8"/>
</dbReference>
<gene>
    <name evidence="2" type="ORF">GJA_1386</name>
</gene>
<accession>W0UZP1</accession>
<dbReference type="PROSITE" id="PS51184">
    <property type="entry name" value="JMJC"/>
    <property type="match status" value="1"/>
</dbReference>
<reference evidence="2 3" key="1">
    <citation type="journal article" date="2015" name="Genome Announc.">
        <title>Genome Sequence of Mushroom Soft-Rot Pathogen Janthinobacterium agaricidamnosum.</title>
        <authorList>
            <person name="Graupner K."/>
            <person name="Lackner G."/>
            <person name="Hertweck C."/>
        </authorList>
    </citation>
    <scope>NUCLEOTIDE SEQUENCE [LARGE SCALE GENOMIC DNA]</scope>
    <source>
        <strain evidence="3">NBRC 102515 / DSM 9628</strain>
    </source>
</reference>
<protein>
    <submittedName>
        <fullName evidence="2">Transcription factor jumonji</fullName>
    </submittedName>
</protein>
<evidence type="ECO:0000313" key="3">
    <source>
        <dbReference type="Proteomes" id="UP000027604"/>
    </source>
</evidence>
<dbReference type="Proteomes" id="UP000027604">
    <property type="component" value="Chromosome I"/>
</dbReference>
<dbReference type="STRING" id="1349767.GJA_1386"/>
<dbReference type="HOGENOM" id="CLU_016785_3_3_4"/>
<name>W0UZP1_9BURK</name>
<sequence>MIIDIPRFSHDQYPDLRHVLKGRDRPAVLEGYLEHWQASGRWTPSFFAQQHGECVVQVERSRMSPVPTDPAEYLGQRHYAKEKLGTTILGMLELGSAYGGYITYASIFSELPELKAEIAPLHEDSGFPRWMPRWLRKKLVLRPGFWLGPKGMSSPMHFDRHENLNVQLHGSKRWVLFSPDQSANVYYGQGRDIPVIYSPVDMSAPDHERFPLLAGAERYDFVLQAGQVLYLPPGWWHYVESQSDAINVNYWWWSPRAVRTVCRVEWASLWRTLRDRLARRADPDGGRNKPTSMPL</sequence>
<evidence type="ECO:0000313" key="2">
    <source>
        <dbReference type="EMBL" id="CDG82039.1"/>
    </source>
</evidence>
<dbReference type="Pfam" id="PF13621">
    <property type="entry name" value="Cupin_8"/>
    <property type="match status" value="1"/>
</dbReference>
<dbReference type="AlphaFoldDB" id="W0UZP1"/>
<dbReference type="Gene3D" id="2.60.120.650">
    <property type="entry name" value="Cupin"/>
    <property type="match status" value="1"/>
</dbReference>
<keyword evidence="3" id="KW-1185">Reference proteome</keyword>
<dbReference type="eggNOG" id="COG2850">
    <property type="taxonomic scope" value="Bacteria"/>
</dbReference>
<dbReference type="RefSeq" id="WP_242404462.1">
    <property type="nucleotide sequence ID" value="NZ_BCTH01000070.1"/>
</dbReference>
<evidence type="ECO:0000259" key="1">
    <source>
        <dbReference type="PROSITE" id="PS51184"/>
    </source>
</evidence>
<feature type="domain" description="JmjC" evidence="1">
    <location>
        <begin position="116"/>
        <end position="269"/>
    </location>
</feature>
<dbReference type="PANTHER" id="PTHR12461">
    <property type="entry name" value="HYPOXIA-INDUCIBLE FACTOR 1 ALPHA INHIBITOR-RELATED"/>
    <property type="match status" value="1"/>
</dbReference>
<dbReference type="PANTHER" id="PTHR12461:SF105">
    <property type="entry name" value="HYPOXIA-INDUCIBLE FACTOR 1-ALPHA INHIBITOR"/>
    <property type="match status" value="1"/>
</dbReference>
<dbReference type="SMART" id="SM00558">
    <property type="entry name" value="JmjC"/>
    <property type="match status" value="1"/>
</dbReference>
<dbReference type="InterPro" id="IPR003347">
    <property type="entry name" value="JmjC_dom"/>
</dbReference>
<dbReference type="SUPFAM" id="SSF51197">
    <property type="entry name" value="Clavaminate synthase-like"/>
    <property type="match status" value="1"/>
</dbReference>
<dbReference type="KEGG" id="jag:GJA_1386"/>
<dbReference type="PATRIC" id="fig|1349767.4.peg.3089"/>
<dbReference type="EMBL" id="HG322949">
    <property type="protein sequence ID" value="CDG82039.1"/>
    <property type="molecule type" value="Genomic_DNA"/>
</dbReference>
<organism evidence="2 3">
    <name type="scientific">Janthinobacterium agaricidamnosum NBRC 102515 = DSM 9628</name>
    <dbReference type="NCBI Taxonomy" id="1349767"/>
    <lineage>
        <taxon>Bacteria</taxon>
        <taxon>Pseudomonadati</taxon>
        <taxon>Pseudomonadota</taxon>
        <taxon>Betaproteobacteria</taxon>
        <taxon>Burkholderiales</taxon>
        <taxon>Oxalobacteraceae</taxon>
        <taxon>Janthinobacterium</taxon>
    </lineage>
</organism>